<dbReference type="STRING" id="1642818.AWE51_03255"/>
<reference evidence="2 3" key="1">
    <citation type="submission" date="2016-01" db="EMBL/GenBank/DDBJ databases">
        <title>The draft genome sequence of Aquimarina sp. RZW4-3-2.</title>
        <authorList>
            <person name="Wang Y."/>
        </authorList>
    </citation>
    <scope>NUCLEOTIDE SEQUENCE [LARGE SCALE GENOMIC DNA]</scope>
    <source>
        <strain evidence="2 3">RZW4-3-2</strain>
    </source>
</reference>
<feature type="transmembrane region" description="Helical" evidence="1">
    <location>
        <begin position="80"/>
        <end position="103"/>
    </location>
</feature>
<comment type="caution">
    <text evidence="2">The sequence shown here is derived from an EMBL/GenBank/DDBJ whole genome shotgun (WGS) entry which is preliminary data.</text>
</comment>
<gene>
    <name evidence="2" type="ORF">AWE51_03255</name>
</gene>
<name>A0A163CJ94_9FLAO</name>
<keyword evidence="1" id="KW-0472">Membrane</keyword>
<dbReference type="RefSeq" id="WP_066310266.1">
    <property type="nucleotide sequence ID" value="NZ_LQRT01000002.1"/>
</dbReference>
<organism evidence="2 3">
    <name type="scientific">Aquimarina aggregata</name>
    <dbReference type="NCBI Taxonomy" id="1642818"/>
    <lineage>
        <taxon>Bacteria</taxon>
        <taxon>Pseudomonadati</taxon>
        <taxon>Bacteroidota</taxon>
        <taxon>Flavobacteriia</taxon>
        <taxon>Flavobacteriales</taxon>
        <taxon>Flavobacteriaceae</taxon>
        <taxon>Aquimarina</taxon>
    </lineage>
</organism>
<dbReference type="EMBL" id="LQRT01000002">
    <property type="protein sequence ID" value="KZS42473.1"/>
    <property type="molecule type" value="Genomic_DNA"/>
</dbReference>
<keyword evidence="3" id="KW-1185">Reference proteome</keyword>
<dbReference type="OrthoDB" id="1419611at2"/>
<protein>
    <submittedName>
        <fullName evidence="2">Uncharacterized protein</fullName>
    </submittedName>
</protein>
<dbReference type="AlphaFoldDB" id="A0A163CJ94"/>
<evidence type="ECO:0000313" key="2">
    <source>
        <dbReference type="EMBL" id="KZS42473.1"/>
    </source>
</evidence>
<accession>A0A163CJ94</accession>
<sequence>MNNSEEINALKKENEGLKKIIAKREKKESQQKSRRNWFLKKIATPIIGFNLKKSIVNSIDEFNEKKVLSKDTLADLGANIIWRITRIGIFAVIIGVFPTVLFIQQNKLLRNQNKKIEQQTGLFESQNKFIEQQSFLSEASRRSTQMIILGDILSDLNKELENKNNLQKTLSSTLVGRIISISSVMKPYLYLENGELIDKPLSPERGQLLISLIAAI</sequence>
<evidence type="ECO:0000256" key="1">
    <source>
        <dbReference type="SAM" id="Phobius"/>
    </source>
</evidence>
<dbReference type="Proteomes" id="UP000076715">
    <property type="component" value="Unassembled WGS sequence"/>
</dbReference>
<proteinExistence type="predicted"/>
<keyword evidence="1" id="KW-1133">Transmembrane helix</keyword>
<evidence type="ECO:0000313" key="3">
    <source>
        <dbReference type="Proteomes" id="UP000076715"/>
    </source>
</evidence>
<keyword evidence="1" id="KW-0812">Transmembrane</keyword>